<evidence type="ECO:0000313" key="2">
    <source>
        <dbReference type="EMBL" id="CAI2167326.1"/>
    </source>
</evidence>
<dbReference type="PANTHER" id="PTHR14187">
    <property type="entry name" value="ALPHA KINASE/ELONGATION FACTOR 2 KINASE"/>
    <property type="match status" value="1"/>
</dbReference>
<dbReference type="AlphaFoldDB" id="A0A9W4SGA3"/>
<dbReference type="Proteomes" id="UP001153678">
    <property type="component" value="Unassembled WGS sequence"/>
</dbReference>
<dbReference type="OrthoDB" id="2963168at2759"/>
<dbReference type="InterPro" id="IPR043129">
    <property type="entry name" value="ATPase_NBD"/>
</dbReference>
<sequence length="608" mass="70866">MSSLSSLINKEYDKKKFEFVSQHLYNEVYRESLHVNSKLKEELQESNDQFEKLQRHALNSEKQKLEESQRLKQLQKSDEQLEKYQLHVLKLEKQKLEESQRFKQLHENLQEKNREITRINSELNVRLQESDEQLEKFQRYVLNLEQQKIEIKKIVSQNLEKTIINENDNGIKKINTPLISEGNEQKDSFLINNNSHKLAKQIEHSWSLNDHACIRIVIGLDFGISYTGFAYCHVSSNEDIISHNSWPGTLGQLKTDAVLQYDDVYDNVILWGFPALTKRSYGQNGGRDNKTKPVQLFNSHLSNLPDKLKPKLQIEYIKAMTDYLREIGIVMKETISTRYPGINFLSNILLVVTCPEEYSDNAKVIMRECAFKAGLIKDKCSRKLQLITEAEAAAIYCIFREHDLNKVGTPFMVVDCDETVNLTIFKLNNEKKVDLVTKKSYKCGNTFINSEFIKYLRKKLGDRPLNLLSDNYYVQMQYLIREFSRRCILPFTGAEKDFTYELDIDETIPIVKRYISDESRKYLESIEWTIELGSNDIKSIFDPFIKNLIQLIHTELDRSRYMCSELFLIGSFGESKYLQNSMNISVPTRTIVATAQGAVKYGLYNLNC</sequence>
<gene>
    <name evidence="2" type="ORF">FWILDA_LOCUS3017</name>
</gene>
<dbReference type="EMBL" id="CAMKVN010000381">
    <property type="protein sequence ID" value="CAI2167326.1"/>
    <property type="molecule type" value="Genomic_DNA"/>
</dbReference>
<evidence type="ECO:0000313" key="3">
    <source>
        <dbReference type="Proteomes" id="UP001153678"/>
    </source>
</evidence>
<name>A0A9W4SGA3_9GLOM</name>
<dbReference type="SUPFAM" id="SSF53067">
    <property type="entry name" value="Actin-like ATPase domain"/>
    <property type="match status" value="2"/>
</dbReference>
<keyword evidence="1" id="KW-0175">Coiled coil</keyword>
<reference evidence="2" key="1">
    <citation type="submission" date="2022-08" db="EMBL/GenBank/DDBJ databases">
        <authorList>
            <person name="Kallberg Y."/>
            <person name="Tangrot J."/>
            <person name="Rosling A."/>
        </authorList>
    </citation>
    <scope>NUCLEOTIDE SEQUENCE</scope>
    <source>
        <strain evidence="2">Wild A</strain>
    </source>
</reference>
<dbReference type="Gene3D" id="3.30.420.40">
    <property type="match status" value="1"/>
</dbReference>
<proteinExistence type="predicted"/>
<dbReference type="PANTHER" id="PTHR14187:SF5">
    <property type="entry name" value="HEAT SHOCK 70 KDA PROTEIN 12A"/>
    <property type="match status" value="1"/>
</dbReference>
<feature type="coiled-coil region" evidence="1">
    <location>
        <begin position="36"/>
        <end position="147"/>
    </location>
</feature>
<evidence type="ECO:0000256" key="1">
    <source>
        <dbReference type="SAM" id="Coils"/>
    </source>
</evidence>
<comment type="caution">
    <text evidence="2">The sequence shown here is derived from an EMBL/GenBank/DDBJ whole genome shotgun (WGS) entry which is preliminary data.</text>
</comment>
<protein>
    <submittedName>
        <fullName evidence="2">2293_t:CDS:1</fullName>
    </submittedName>
</protein>
<keyword evidence="3" id="KW-1185">Reference proteome</keyword>
<accession>A0A9W4SGA3</accession>
<organism evidence="2 3">
    <name type="scientific">Funneliformis geosporum</name>
    <dbReference type="NCBI Taxonomy" id="1117311"/>
    <lineage>
        <taxon>Eukaryota</taxon>
        <taxon>Fungi</taxon>
        <taxon>Fungi incertae sedis</taxon>
        <taxon>Mucoromycota</taxon>
        <taxon>Glomeromycotina</taxon>
        <taxon>Glomeromycetes</taxon>
        <taxon>Glomerales</taxon>
        <taxon>Glomeraceae</taxon>
        <taxon>Funneliformis</taxon>
    </lineage>
</organism>